<dbReference type="EMBL" id="JABXXR010000017">
    <property type="protein sequence ID" value="NVN39785.1"/>
    <property type="molecule type" value="Genomic_DNA"/>
</dbReference>
<accession>A0A850P566</accession>
<gene>
    <name evidence="2" type="ORF">HUK82_04290</name>
</gene>
<dbReference type="InterPro" id="IPR003399">
    <property type="entry name" value="Mce/MlaD"/>
</dbReference>
<sequence>MAQGRGGAIVASAAVLALGVGFASYVWKTERGPVGEDYPLAARFVSANGLTPGADVDLAGVPVGKVGSISLDPETQMAIVHFRIDRRLSLPSDSVLTVGAPSMTGDNALLIEPGHGPERLASGALVTNTREPLSLEQQVSNYIFGAGSLGQ</sequence>
<dbReference type="Pfam" id="PF02470">
    <property type="entry name" value="MlaD"/>
    <property type="match status" value="1"/>
</dbReference>
<dbReference type="PANTHER" id="PTHR33371:SF4">
    <property type="entry name" value="INTERMEMBRANE PHOSPHOLIPID TRANSPORT SYSTEM BINDING PROTEIN MLAD"/>
    <property type="match status" value="1"/>
</dbReference>
<feature type="domain" description="Mce/MlaD" evidence="1">
    <location>
        <begin position="38"/>
        <end position="114"/>
    </location>
</feature>
<dbReference type="RefSeq" id="WP_176612769.1">
    <property type="nucleotide sequence ID" value="NZ_JABXXR010000017.1"/>
</dbReference>
<evidence type="ECO:0000313" key="3">
    <source>
        <dbReference type="Proteomes" id="UP000585665"/>
    </source>
</evidence>
<dbReference type="PANTHER" id="PTHR33371">
    <property type="entry name" value="INTERMEMBRANE PHOSPHOLIPID TRANSPORT SYSTEM BINDING PROTEIN MLAD-RELATED"/>
    <property type="match status" value="1"/>
</dbReference>
<comment type="caution">
    <text evidence="2">The sequence shown here is derived from an EMBL/GenBank/DDBJ whole genome shotgun (WGS) entry which is preliminary data.</text>
</comment>
<proteinExistence type="predicted"/>
<protein>
    <submittedName>
        <fullName evidence="2">MCE family protein</fullName>
    </submittedName>
</protein>
<dbReference type="InterPro" id="IPR052336">
    <property type="entry name" value="MlaD_Phospholipid_Transporter"/>
</dbReference>
<evidence type="ECO:0000313" key="2">
    <source>
        <dbReference type="EMBL" id="NVN39785.1"/>
    </source>
</evidence>
<dbReference type="Proteomes" id="UP000585665">
    <property type="component" value="Unassembled WGS sequence"/>
</dbReference>
<name>A0A850P566_9PROT</name>
<organism evidence="2 3">
    <name type="scientific">Ameyamaea chiangmaiensis</name>
    <dbReference type="NCBI Taxonomy" id="442969"/>
    <lineage>
        <taxon>Bacteria</taxon>
        <taxon>Pseudomonadati</taxon>
        <taxon>Pseudomonadota</taxon>
        <taxon>Alphaproteobacteria</taxon>
        <taxon>Acetobacterales</taxon>
        <taxon>Acetobacteraceae</taxon>
        <taxon>Ameyamaea</taxon>
    </lineage>
</organism>
<keyword evidence="3" id="KW-1185">Reference proteome</keyword>
<reference evidence="2 3" key="1">
    <citation type="submission" date="2020-06" db="EMBL/GenBank/DDBJ databases">
        <title>Description of novel acetic acid bacteria.</title>
        <authorList>
            <person name="Sombolestani A."/>
        </authorList>
    </citation>
    <scope>NUCLEOTIDE SEQUENCE [LARGE SCALE GENOMIC DNA]</scope>
    <source>
        <strain evidence="2 3">LMG 27010</strain>
    </source>
</reference>
<evidence type="ECO:0000259" key="1">
    <source>
        <dbReference type="Pfam" id="PF02470"/>
    </source>
</evidence>
<dbReference type="AlphaFoldDB" id="A0A850P566"/>